<evidence type="ECO:0000256" key="1">
    <source>
        <dbReference type="SAM" id="MobiDB-lite"/>
    </source>
</evidence>
<dbReference type="AlphaFoldDB" id="A0A9W8MYF4"/>
<comment type="caution">
    <text evidence="2">The sequence shown here is derived from an EMBL/GenBank/DDBJ whole genome shotgun (WGS) entry which is preliminary data.</text>
</comment>
<accession>A0A9W8MYF4</accession>
<evidence type="ECO:0000313" key="2">
    <source>
        <dbReference type="EMBL" id="KAJ3512314.1"/>
    </source>
</evidence>
<reference evidence="2" key="1">
    <citation type="submission" date="2022-07" db="EMBL/GenBank/DDBJ databases">
        <title>Genome Sequence of Agrocybe chaxingu.</title>
        <authorList>
            <person name="Buettner E."/>
        </authorList>
    </citation>
    <scope>NUCLEOTIDE SEQUENCE</scope>
    <source>
        <strain evidence="2">MP-N11</strain>
    </source>
</reference>
<protein>
    <submittedName>
        <fullName evidence="2">Uncharacterized protein</fullName>
    </submittedName>
</protein>
<dbReference type="EMBL" id="JANKHO010000266">
    <property type="protein sequence ID" value="KAJ3512314.1"/>
    <property type="molecule type" value="Genomic_DNA"/>
</dbReference>
<feature type="compositionally biased region" description="Low complexity" evidence="1">
    <location>
        <begin position="158"/>
        <end position="207"/>
    </location>
</feature>
<keyword evidence="3" id="KW-1185">Reference proteome</keyword>
<dbReference type="Proteomes" id="UP001148786">
    <property type="component" value="Unassembled WGS sequence"/>
</dbReference>
<feature type="compositionally biased region" description="Polar residues" evidence="1">
    <location>
        <begin position="122"/>
        <end position="133"/>
    </location>
</feature>
<gene>
    <name evidence="2" type="ORF">NLJ89_g3590</name>
</gene>
<proteinExistence type="predicted"/>
<organism evidence="2 3">
    <name type="scientific">Agrocybe chaxingu</name>
    <dbReference type="NCBI Taxonomy" id="84603"/>
    <lineage>
        <taxon>Eukaryota</taxon>
        <taxon>Fungi</taxon>
        <taxon>Dikarya</taxon>
        <taxon>Basidiomycota</taxon>
        <taxon>Agaricomycotina</taxon>
        <taxon>Agaricomycetes</taxon>
        <taxon>Agaricomycetidae</taxon>
        <taxon>Agaricales</taxon>
        <taxon>Agaricineae</taxon>
        <taxon>Strophariaceae</taxon>
        <taxon>Agrocybe</taxon>
    </lineage>
</organism>
<sequence>MGLQPNVSNDIHFPSTGSVTADNSLTPATAYPLESFPSSDFTFRVTQPLYPSRRHCPAQLPATASDYLTYSGSSTLMEDYFGMAQAATYGLVPSFSSHPLDLSFVPPAHYQRIAFEPVRLTDSGSNPRSSFGKNQPRVEGENATVGAAQEAPKGTNGSTPRPSTSASQSSSLASSFSPSGSSSSASASTSSHRSTSTSPAPSAQSSTKFVHLPD</sequence>
<name>A0A9W8MYF4_9AGAR</name>
<evidence type="ECO:0000313" key="3">
    <source>
        <dbReference type="Proteomes" id="UP001148786"/>
    </source>
</evidence>
<feature type="region of interest" description="Disordered" evidence="1">
    <location>
        <begin position="120"/>
        <end position="214"/>
    </location>
</feature>